<accession>A0A7E4ZSS5</accession>
<organism evidence="1 2">
    <name type="scientific">Panagrellus redivivus</name>
    <name type="common">Microworm</name>
    <dbReference type="NCBI Taxonomy" id="6233"/>
    <lineage>
        <taxon>Eukaryota</taxon>
        <taxon>Metazoa</taxon>
        <taxon>Ecdysozoa</taxon>
        <taxon>Nematoda</taxon>
        <taxon>Chromadorea</taxon>
        <taxon>Rhabditida</taxon>
        <taxon>Tylenchina</taxon>
        <taxon>Panagrolaimomorpha</taxon>
        <taxon>Panagrolaimoidea</taxon>
        <taxon>Panagrolaimidae</taxon>
        <taxon>Panagrellus</taxon>
    </lineage>
</organism>
<reference evidence="1" key="1">
    <citation type="journal article" date="2013" name="Genetics">
        <title>The draft genome and transcriptome of Panagrellus redivivus are shaped by the harsh demands of a free-living lifestyle.</title>
        <authorList>
            <person name="Srinivasan J."/>
            <person name="Dillman A.R."/>
            <person name="Macchietto M.G."/>
            <person name="Heikkinen L."/>
            <person name="Lakso M."/>
            <person name="Fracchia K.M."/>
            <person name="Antoshechkin I."/>
            <person name="Mortazavi A."/>
            <person name="Wong G."/>
            <person name="Sternberg P.W."/>
        </authorList>
    </citation>
    <scope>NUCLEOTIDE SEQUENCE [LARGE SCALE GENOMIC DNA]</scope>
    <source>
        <strain evidence="1">MT8872</strain>
    </source>
</reference>
<dbReference type="Proteomes" id="UP000492821">
    <property type="component" value="Unassembled WGS sequence"/>
</dbReference>
<proteinExistence type="predicted"/>
<dbReference type="WBParaSite" id="Pan_g15347.t1">
    <property type="protein sequence ID" value="Pan_g15347.t1"/>
    <property type="gene ID" value="Pan_g15347"/>
</dbReference>
<evidence type="ECO:0000313" key="2">
    <source>
        <dbReference type="WBParaSite" id="Pan_g15347.t1"/>
    </source>
</evidence>
<protein>
    <submittedName>
        <fullName evidence="2">Virion structural protein</fullName>
    </submittedName>
</protein>
<name>A0A7E4ZSS5_PANRE</name>
<evidence type="ECO:0000313" key="1">
    <source>
        <dbReference type="Proteomes" id="UP000492821"/>
    </source>
</evidence>
<sequence length="113" mass="12642">MATMKSFIAVEYERLLSRQLGEIEQELTNQIILLQTRINIEKTKGQSVNAERTTLQNNVKSVAKELKDIQVLPAENGTESEANTELTAVNADANLLNQILTKVFEKLKTKGIL</sequence>
<dbReference type="AlphaFoldDB" id="A0A7E4ZSS5"/>
<keyword evidence="1" id="KW-1185">Reference proteome</keyword>
<reference evidence="2" key="2">
    <citation type="submission" date="2020-10" db="UniProtKB">
        <authorList>
            <consortium name="WormBaseParasite"/>
        </authorList>
    </citation>
    <scope>IDENTIFICATION</scope>
</reference>